<proteinExistence type="predicted"/>
<dbReference type="InterPro" id="IPR013230">
    <property type="entry name" value="Peptidase_M15A_C"/>
</dbReference>
<dbReference type="SUPFAM" id="SSF55166">
    <property type="entry name" value="Hedgehog/DD-peptidase"/>
    <property type="match status" value="1"/>
</dbReference>
<evidence type="ECO:0000313" key="2">
    <source>
        <dbReference type="EMBL" id="DAD80947.1"/>
    </source>
</evidence>
<sequence>MKYGFFDEKELQSPKDPYKSPFPHVVRDELLNLLNRIRREWGKPVLVNSGYRSPEYNATIPGAVPNSYHTKGMAADIRPDDPRLIPEFQDLCLEINADGGVGLYDAFVHVDVRGRHAFWDYRSRK</sequence>
<name>A0A8S5MG98_9CAUD</name>
<feature type="domain" description="Peptidase M15A C-terminal" evidence="1">
    <location>
        <begin position="28"/>
        <end position="111"/>
    </location>
</feature>
<dbReference type="Pfam" id="PF08291">
    <property type="entry name" value="Peptidase_M15_3"/>
    <property type="match status" value="1"/>
</dbReference>
<reference evidence="2" key="1">
    <citation type="journal article" date="2021" name="Proc. Natl. Acad. Sci. U.S.A.">
        <title>A Catalog of Tens of Thousands of Viruses from Human Metagenomes Reveals Hidden Associations with Chronic Diseases.</title>
        <authorList>
            <person name="Tisza M.J."/>
            <person name="Buck C.B."/>
        </authorList>
    </citation>
    <scope>NUCLEOTIDE SEQUENCE</scope>
    <source>
        <strain evidence="2">Ct9P15</strain>
    </source>
</reference>
<dbReference type="InterPro" id="IPR009045">
    <property type="entry name" value="Zn_M74/Hedgehog-like"/>
</dbReference>
<dbReference type="EMBL" id="BK014892">
    <property type="protein sequence ID" value="DAD80947.1"/>
    <property type="molecule type" value="Genomic_DNA"/>
</dbReference>
<accession>A0A8S5MG98</accession>
<protein>
    <submittedName>
        <fullName evidence="2">Peptidase</fullName>
    </submittedName>
</protein>
<dbReference type="Gene3D" id="3.30.1380.10">
    <property type="match status" value="1"/>
</dbReference>
<evidence type="ECO:0000259" key="1">
    <source>
        <dbReference type="Pfam" id="PF08291"/>
    </source>
</evidence>
<organism evidence="2">
    <name type="scientific">Podoviridae sp. ct9P15</name>
    <dbReference type="NCBI Taxonomy" id="2826543"/>
    <lineage>
        <taxon>Viruses</taxon>
        <taxon>Duplodnaviria</taxon>
        <taxon>Heunggongvirae</taxon>
        <taxon>Uroviricota</taxon>
        <taxon>Caudoviricetes</taxon>
    </lineage>
</organism>